<dbReference type="RefSeq" id="WP_058525863.1">
    <property type="nucleotide sequence ID" value="NZ_CAAAHY010000010.1"/>
</dbReference>
<sequence>MPFQLTYFKTIDLSGTSFAEKIKNTLSLLVDPVEIDEIPEKPVIVRYVRSNAFRVMSAVVLQEMLDYKQSRLSYISLHSNDKSKIALALKKSEAFTTLEHHYKSFLESLIAAQYSYGEILTLCKSFEEKWDFYYSIDPQLKDKELLQHTRLAISPKNRPAFDHFATCFTPALMSTDFIALSSFVEGLASQQQSTYEKYKGDEKSFAGLQNDEVYCPSTRLVIDARESLTTQNNARNFIDIYMVLAMMAKVEAPEINVFLESKPADYMQKCEQKLYCYLHNSWLLGFTKTETQLLSDMGGAKIKKALPRDHSHLWQLECTPKQNTLKILIDYSKLDSAFPRVSLFFTAHRGRHHHEAVKKAVEGLVQGEKMKTVLNTLETEAREHPQFNEEGSLMCRLRFIDMHVGPRPAIETVSAKTPPEEVVISPK</sequence>
<evidence type="ECO:0000313" key="2">
    <source>
        <dbReference type="EMBL" id="KTC98883.1"/>
    </source>
</evidence>
<dbReference type="Pfam" id="PF18493">
    <property type="entry name" value="DUF5617"/>
    <property type="match status" value="1"/>
</dbReference>
<accession>A0A0W0TT08</accession>
<keyword evidence="3" id="KW-1185">Reference proteome</keyword>
<comment type="caution">
    <text evidence="2">The sequence shown here is derived from an EMBL/GenBank/DDBJ whole genome shotgun (WGS) entry which is preliminary data.</text>
</comment>
<organism evidence="2 3">
    <name type="scientific">Legionella erythra</name>
    <dbReference type="NCBI Taxonomy" id="448"/>
    <lineage>
        <taxon>Bacteria</taxon>
        <taxon>Pseudomonadati</taxon>
        <taxon>Pseudomonadota</taxon>
        <taxon>Gammaproteobacteria</taxon>
        <taxon>Legionellales</taxon>
        <taxon>Legionellaceae</taxon>
        <taxon>Legionella</taxon>
    </lineage>
</organism>
<name>A0A0W0TT08_LEGER</name>
<evidence type="ECO:0000313" key="3">
    <source>
        <dbReference type="Proteomes" id="UP000054773"/>
    </source>
</evidence>
<gene>
    <name evidence="2" type="ORF">Lery_0686</name>
</gene>
<dbReference type="InterPro" id="IPR041234">
    <property type="entry name" value="RavJ-like_C"/>
</dbReference>
<dbReference type="OrthoDB" id="5654066at2"/>
<dbReference type="EMBL" id="LNYA01000011">
    <property type="protein sequence ID" value="KTC98883.1"/>
    <property type="molecule type" value="Genomic_DNA"/>
</dbReference>
<dbReference type="Proteomes" id="UP000054773">
    <property type="component" value="Unassembled WGS sequence"/>
</dbReference>
<protein>
    <recommendedName>
        <fullName evidence="1">RavJ-like C-terminal domain-containing protein</fullName>
    </recommendedName>
</protein>
<reference evidence="2 3" key="1">
    <citation type="submission" date="2015-11" db="EMBL/GenBank/DDBJ databases">
        <title>Genomic analysis of 38 Legionella species identifies large and diverse effector repertoires.</title>
        <authorList>
            <person name="Burstein D."/>
            <person name="Amaro F."/>
            <person name="Zusman T."/>
            <person name="Lifshitz Z."/>
            <person name="Cohen O."/>
            <person name="Gilbert J.A."/>
            <person name="Pupko T."/>
            <person name="Shuman H.A."/>
            <person name="Segal G."/>
        </authorList>
    </citation>
    <scope>NUCLEOTIDE SEQUENCE [LARGE SCALE GENOMIC DNA]</scope>
    <source>
        <strain evidence="2 3">SE-32A-C8</strain>
    </source>
</reference>
<dbReference type="PATRIC" id="fig|448.7.peg.716"/>
<feature type="domain" description="RavJ-like C-terminal" evidence="1">
    <location>
        <begin position="311"/>
        <end position="400"/>
    </location>
</feature>
<evidence type="ECO:0000259" key="1">
    <source>
        <dbReference type="Pfam" id="PF18493"/>
    </source>
</evidence>
<dbReference type="AlphaFoldDB" id="A0A0W0TT08"/>
<proteinExistence type="predicted"/>